<dbReference type="SMART" id="SM00220">
    <property type="entry name" value="S_TKc"/>
    <property type="match status" value="1"/>
</dbReference>
<dbReference type="CDD" id="cd14014">
    <property type="entry name" value="STKc_PknB_like"/>
    <property type="match status" value="1"/>
</dbReference>
<dbReference type="Proteomes" id="UP001595693">
    <property type="component" value="Unassembled WGS sequence"/>
</dbReference>
<dbReference type="RefSeq" id="WP_207401891.1">
    <property type="nucleotide sequence ID" value="NZ_JAMXAX010000072.1"/>
</dbReference>
<keyword evidence="3 7" id="KW-0547">Nucleotide-binding</keyword>
<dbReference type="PROSITE" id="PS00107">
    <property type="entry name" value="PROTEIN_KINASE_ATP"/>
    <property type="match status" value="1"/>
</dbReference>
<feature type="domain" description="Cyclic nucleotide-binding" evidence="9">
    <location>
        <begin position="302"/>
        <end position="399"/>
    </location>
</feature>
<evidence type="ECO:0000256" key="4">
    <source>
        <dbReference type="ARBA" id="ARBA00022777"/>
    </source>
</evidence>
<evidence type="ECO:0000256" key="5">
    <source>
        <dbReference type="ARBA" id="ARBA00022840"/>
    </source>
</evidence>
<keyword evidence="11" id="KW-1185">Reference proteome</keyword>
<reference evidence="11" key="1">
    <citation type="journal article" date="2019" name="Int. J. Syst. Evol. Microbiol.">
        <title>The Global Catalogue of Microorganisms (GCM) 10K type strain sequencing project: providing services to taxonomists for standard genome sequencing and annotation.</title>
        <authorList>
            <consortium name="The Broad Institute Genomics Platform"/>
            <consortium name="The Broad Institute Genome Sequencing Center for Infectious Disease"/>
            <person name="Wu L."/>
            <person name="Ma J."/>
        </authorList>
    </citation>
    <scope>NUCLEOTIDE SEQUENCE [LARGE SCALE GENOMIC DNA]</scope>
    <source>
        <strain evidence="11">CCUG 2113</strain>
    </source>
</reference>
<dbReference type="InterPro" id="IPR011009">
    <property type="entry name" value="Kinase-like_dom_sf"/>
</dbReference>
<dbReference type="PROSITE" id="PS50042">
    <property type="entry name" value="CNMP_BINDING_3"/>
    <property type="match status" value="1"/>
</dbReference>
<evidence type="ECO:0000259" key="9">
    <source>
        <dbReference type="PROSITE" id="PS50042"/>
    </source>
</evidence>
<keyword evidence="1" id="KW-0140">cGMP</keyword>
<name>A0ABV8D8D9_9BURK</name>
<keyword evidence="4 10" id="KW-0418">Kinase</keyword>
<dbReference type="Gene3D" id="2.60.120.10">
    <property type="entry name" value="Jelly Rolls"/>
    <property type="match status" value="1"/>
</dbReference>
<organism evidence="10 11">
    <name type="scientific">Acidovorax facilis</name>
    <dbReference type="NCBI Taxonomy" id="12917"/>
    <lineage>
        <taxon>Bacteria</taxon>
        <taxon>Pseudomonadati</taxon>
        <taxon>Pseudomonadota</taxon>
        <taxon>Betaproteobacteria</taxon>
        <taxon>Burkholderiales</taxon>
        <taxon>Comamonadaceae</taxon>
        <taxon>Acidovorax</taxon>
    </lineage>
</organism>
<dbReference type="SUPFAM" id="SSF51206">
    <property type="entry name" value="cAMP-binding domain-like"/>
    <property type="match status" value="1"/>
</dbReference>
<feature type="binding site" evidence="7">
    <location>
        <position position="44"/>
    </location>
    <ligand>
        <name>ATP</name>
        <dbReference type="ChEBI" id="CHEBI:30616"/>
    </ligand>
</feature>
<gene>
    <name evidence="10" type="ORF">ACFOW3_08410</name>
</gene>
<evidence type="ECO:0000256" key="3">
    <source>
        <dbReference type="ARBA" id="ARBA00022741"/>
    </source>
</evidence>
<dbReference type="PROSITE" id="PS50011">
    <property type="entry name" value="PROTEIN_KINASE_DOM"/>
    <property type="match status" value="1"/>
</dbReference>
<dbReference type="PROSITE" id="PS00108">
    <property type="entry name" value="PROTEIN_KINASE_ST"/>
    <property type="match status" value="1"/>
</dbReference>
<dbReference type="PANTHER" id="PTHR43289">
    <property type="entry name" value="MITOGEN-ACTIVATED PROTEIN KINASE KINASE KINASE 20-RELATED"/>
    <property type="match status" value="1"/>
</dbReference>
<dbReference type="PANTHER" id="PTHR43289:SF6">
    <property type="entry name" value="SERINE_THREONINE-PROTEIN KINASE NEKL-3"/>
    <property type="match status" value="1"/>
</dbReference>
<evidence type="ECO:0000256" key="1">
    <source>
        <dbReference type="ARBA" id="ARBA00022535"/>
    </source>
</evidence>
<evidence type="ECO:0000313" key="10">
    <source>
        <dbReference type="EMBL" id="MFC3934647.1"/>
    </source>
</evidence>
<dbReference type="Gene3D" id="3.30.200.20">
    <property type="entry name" value="Phosphorylase Kinase, domain 1"/>
    <property type="match status" value="1"/>
</dbReference>
<dbReference type="Pfam" id="PF00027">
    <property type="entry name" value="cNMP_binding"/>
    <property type="match status" value="1"/>
</dbReference>
<comment type="caution">
    <text evidence="10">The sequence shown here is derived from an EMBL/GenBank/DDBJ whole genome shotgun (WGS) entry which is preliminary data.</text>
</comment>
<dbReference type="SMART" id="SM00100">
    <property type="entry name" value="cNMP"/>
    <property type="match status" value="1"/>
</dbReference>
<dbReference type="EMBL" id="JBHSAJ010000022">
    <property type="protein sequence ID" value="MFC3934647.1"/>
    <property type="molecule type" value="Genomic_DNA"/>
</dbReference>
<dbReference type="InterPro" id="IPR008271">
    <property type="entry name" value="Ser/Thr_kinase_AS"/>
</dbReference>
<evidence type="ECO:0000256" key="7">
    <source>
        <dbReference type="PROSITE-ProRule" id="PRU10141"/>
    </source>
</evidence>
<sequence>MATATSAPPASIGKYRIERELGRGASGIVFLGLDGFRGRKVAIKQTHAHLLKVPEQAERYRKLLRNEAALSGRLRHPNIVRLLDADEEALPPYLVLEYVDGQPLSAYATPDALLPVPQVLDIAFKCCNALEYACREGLVHRDIKPANLMLAKDGDIKLTDFGAALSLRSDATQLSGLVGSPSYMSPEQVREQDLTHHSDMFSLAVVVYELLTGRRPFDGDTDFATLYKISNEAPTPPSLLRASLPAHVDDVLLRALAKQPSDRFATWDDFARALLAAHQSLPRQKSQDTEAERFARLRALPFFADFHDVALWELMRLGNWRRLERGTVLMRENTPGDSFCILIEGQVAVSRQGWNLSTLSAGVTLGEMTYLRPDNRLRTATAVAESEVLVLKVRNPALRGASEDLQSCFDKAFIKLLVGRLIATNEQLAEWELVAAPPAPVTPASPSAPRG</sequence>
<accession>A0ABV8D8D9</accession>
<dbReference type="CDD" id="cd00038">
    <property type="entry name" value="CAP_ED"/>
    <property type="match status" value="1"/>
</dbReference>
<feature type="domain" description="Protein kinase" evidence="8">
    <location>
        <begin position="15"/>
        <end position="281"/>
    </location>
</feature>
<dbReference type="SUPFAM" id="SSF56112">
    <property type="entry name" value="Protein kinase-like (PK-like)"/>
    <property type="match status" value="1"/>
</dbReference>
<evidence type="ECO:0000313" key="11">
    <source>
        <dbReference type="Proteomes" id="UP001595693"/>
    </source>
</evidence>
<dbReference type="Gene3D" id="1.10.510.10">
    <property type="entry name" value="Transferase(Phosphotransferase) domain 1"/>
    <property type="match status" value="1"/>
</dbReference>
<keyword evidence="6" id="KW-0142">cGMP-binding</keyword>
<evidence type="ECO:0000259" key="8">
    <source>
        <dbReference type="PROSITE" id="PS50011"/>
    </source>
</evidence>
<evidence type="ECO:0000256" key="6">
    <source>
        <dbReference type="ARBA" id="ARBA00022992"/>
    </source>
</evidence>
<dbReference type="GO" id="GO:0016301">
    <property type="term" value="F:kinase activity"/>
    <property type="evidence" value="ECO:0007669"/>
    <property type="project" value="UniProtKB-KW"/>
</dbReference>
<proteinExistence type="predicted"/>
<dbReference type="InterPro" id="IPR017441">
    <property type="entry name" value="Protein_kinase_ATP_BS"/>
</dbReference>
<evidence type="ECO:0000256" key="2">
    <source>
        <dbReference type="ARBA" id="ARBA00022679"/>
    </source>
</evidence>
<protein>
    <submittedName>
        <fullName evidence="10">Protein kinase</fullName>
    </submittedName>
</protein>
<dbReference type="InterPro" id="IPR014710">
    <property type="entry name" value="RmlC-like_jellyroll"/>
</dbReference>
<keyword evidence="2" id="KW-0808">Transferase</keyword>
<dbReference type="InterPro" id="IPR018490">
    <property type="entry name" value="cNMP-bd_dom_sf"/>
</dbReference>
<dbReference type="InterPro" id="IPR000719">
    <property type="entry name" value="Prot_kinase_dom"/>
</dbReference>
<keyword evidence="5 7" id="KW-0067">ATP-binding</keyword>
<dbReference type="Pfam" id="PF00069">
    <property type="entry name" value="Pkinase"/>
    <property type="match status" value="1"/>
</dbReference>
<dbReference type="InterPro" id="IPR000595">
    <property type="entry name" value="cNMP-bd_dom"/>
</dbReference>